<accession>A0ABQ1IBJ8</accession>
<keyword evidence="21" id="KW-1185">Reference proteome</keyword>
<evidence type="ECO:0000256" key="13">
    <source>
        <dbReference type="ARBA" id="ARBA00022840"/>
    </source>
</evidence>
<organism evidence="20 21">
    <name type="scientific">Oceanisphaera marina</name>
    <dbReference type="NCBI Taxonomy" id="2017550"/>
    <lineage>
        <taxon>Bacteria</taxon>
        <taxon>Pseudomonadati</taxon>
        <taxon>Pseudomonadota</taxon>
        <taxon>Gammaproteobacteria</taxon>
        <taxon>Aeromonadales</taxon>
        <taxon>Aeromonadaceae</taxon>
        <taxon>Oceanisphaera</taxon>
    </lineage>
</organism>
<keyword evidence="6" id="KW-1003">Cell membrane</keyword>
<evidence type="ECO:0000256" key="12">
    <source>
        <dbReference type="ARBA" id="ARBA00022777"/>
    </source>
</evidence>
<feature type="domain" description="Histidine kinase" evidence="19">
    <location>
        <begin position="212"/>
        <end position="427"/>
    </location>
</feature>
<feature type="transmembrane region" description="Helical" evidence="18">
    <location>
        <begin position="16"/>
        <end position="45"/>
    </location>
</feature>
<evidence type="ECO:0000256" key="11">
    <source>
        <dbReference type="ARBA" id="ARBA00022741"/>
    </source>
</evidence>
<evidence type="ECO:0000256" key="3">
    <source>
        <dbReference type="ARBA" id="ARBA00012438"/>
    </source>
</evidence>
<evidence type="ECO:0000256" key="17">
    <source>
        <dbReference type="ARBA" id="ARBA00025207"/>
    </source>
</evidence>
<comment type="caution">
    <text evidence="20">The sequence shown here is derived from an EMBL/GenBank/DDBJ whole genome shotgun (WGS) entry which is preliminary data.</text>
</comment>
<dbReference type="SMART" id="SM00387">
    <property type="entry name" value="HATPase_c"/>
    <property type="match status" value="1"/>
</dbReference>
<dbReference type="InterPro" id="IPR036097">
    <property type="entry name" value="HisK_dim/P_sf"/>
</dbReference>
<dbReference type="Proteomes" id="UP000646152">
    <property type="component" value="Unassembled WGS sequence"/>
</dbReference>
<evidence type="ECO:0000256" key="6">
    <source>
        <dbReference type="ARBA" id="ARBA00022475"/>
    </source>
</evidence>
<evidence type="ECO:0000256" key="9">
    <source>
        <dbReference type="ARBA" id="ARBA00022679"/>
    </source>
</evidence>
<dbReference type="CDD" id="cd00130">
    <property type="entry name" value="PAS"/>
    <property type="match status" value="1"/>
</dbReference>
<keyword evidence="5" id="KW-0813">Transport</keyword>
<keyword evidence="11" id="KW-0547">Nucleotide-binding</keyword>
<reference evidence="21" key="1">
    <citation type="journal article" date="2019" name="Int. J. Syst. Evol. Microbiol.">
        <title>The Global Catalogue of Microorganisms (GCM) 10K type strain sequencing project: providing services to taxonomists for standard genome sequencing and annotation.</title>
        <authorList>
            <consortium name="The Broad Institute Genomics Platform"/>
            <consortium name="The Broad Institute Genome Sequencing Center for Infectious Disease"/>
            <person name="Wu L."/>
            <person name="Ma J."/>
        </authorList>
    </citation>
    <scope>NUCLEOTIDE SEQUENCE [LARGE SCALE GENOMIC DNA]</scope>
    <source>
        <strain evidence="21">CGMCC 1.15923</strain>
    </source>
</reference>
<evidence type="ECO:0000256" key="1">
    <source>
        <dbReference type="ARBA" id="ARBA00000085"/>
    </source>
</evidence>
<dbReference type="NCBIfam" id="TIGR02966">
    <property type="entry name" value="phoR_proteo"/>
    <property type="match status" value="1"/>
</dbReference>
<name>A0ABQ1IBJ8_9GAMM</name>
<keyword evidence="7" id="KW-0597">Phosphoprotein</keyword>
<evidence type="ECO:0000313" key="20">
    <source>
        <dbReference type="EMBL" id="GGB31243.1"/>
    </source>
</evidence>
<dbReference type="RefSeq" id="WP_188628062.1">
    <property type="nucleotide sequence ID" value="NZ_BMKE01000001.1"/>
</dbReference>
<dbReference type="Gene3D" id="3.30.450.20">
    <property type="entry name" value="PAS domain"/>
    <property type="match status" value="1"/>
</dbReference>
<keyword evidence="16 18" id="KW-0472">Membrane</keyword>
<protein>
    <recommendedName>
        <fullName evidence="4">Phosphate regulon sensor protein PhoR</fullName>
        <ecNumber evidence="3">2.7.13.3</ecNumber>
    </recommendedName>
</protein>
<comment type="function">
    <text evidence="17">Member of the two-component regulatory system PhoR/PhoB involved in the phosphate regulon genes expression. PhoR may function as a membrane-associated protein kinase that phosphorylates PhoB in response to environmental signals.</text>
</comment>
<dbReference type="PRINTS" id="PR00344">
    <property type="entry name" value="BCTRLSENSOR"/>
</dbReference>
<evidence type="ECO:0000256" key="14">
    <source>
        <dbReference type="ARBA" id="ARBA00022989"/>
    </source>
</evidence>
<dbReference type="SMART" id="SM00091">
    <property type="entry name" value="PAS"/>
    <property type="match status" value="1"/>
</dbReference>
<evidence type="ECO:0000256" key="15">
    <source>
        <dbReference type="ARBA" id="ARBA00023012"/>
    </source>
</evidence>
<dbReference type="InterPro" id="IPR021766">
    <property type="entry name" value="PhoR_N"/>
</dbReference>
<dbReference type="InterPro" id="IPR003661">
    <property type="entry name" value="HisK_dim/P_dom"/>
</dbReference>
<evidence type="ECO:0000256" key="8">
    <source>
        <dbReference type="ARBA" id="ARBA00022592"/>
    </source>
</evidence>
<keyword evidence="14 18" id="KW-1133">Transmembrane helix</keyword>
<keyword evidence="10 18" id="KW-0812">Transmembrane</keyword>
<evidence type="ECO:0000256" key="4">
    <source>
        <dbReference type="ARBA" id="ARBA00019665"/>
    </source>
</evidence>
<dbReference type="PANTHER" id="PTHR45453">
    <property type="entry name" value="PHOSPHATE REGULON SENSOR PROTEIN PHOR"/>
    <property type="match status" value="1"/>
</dbReference>
<dbReference type="EC" id="2.7.13.3" evidence="3"/>
<dbReference type="PROSITE" id="PS50109">
    <property type="entry name" value="HIS_KIN"/>
    <property type="match status" value="1"/>
</dbReference>
<dbReference type="Pfam" id="PF00512">
    <property type="entry name" value="HisKA"/>
    <property type="match status" value="1"/>
</dbReference>
<keyword evidence="12 20" id="KW-0418">Kinase</keyword>
<dbReference type="SUPFAM" id="SSF47384">
    <property type="entry name" value="Homodimeric domain of signal transducing histidine kinase"/>
    <property type="match status" value="1"/>
</dbReference>
<dbReference type="InterPro" id="IPR035965">
    <property type="entry name" value="PAS-like_dom_sf"/>
</dbReference>
<dbReference type="SUPFAM" id="SSF55874">
    <property type="entry name" value="ATPase domain of HSP90 chaperone/DNA topoisomerase II/histidine kinase"/>
    <property type="match status" value="1"/>
</dbReference>
<dbReference type="InterPro" id="IPR004358">
    <property type="entry name" value="Sig_transdc_His_kin-like_C"/>
</dbReference>
<dbReference type="Pfam" id="PF11808">
    <property type="entry name" value="PhoR"/>
    <property type="match status" value="1"/>
</dbReference>
<dbReference type="PANTHER" id="PTHR45453:SF1">
    <property type="entry name" value="PHOSPHATE REGULON SENSOR PROTEIN PHOR"/>
    <property type="match status" value="1"/>
</dbReference>
<dbReference type="Gene3D" id="1.10.287.130">
    <property type="match status" value="1"/>
</dbReference>
<evidence type="ECO:0000256" key="2">
    <source>
        <dbReference type="ARBA" id="ARBA00004236"/>
    </source>
</evidence>
<keyword evidence="13" id="KW-0067">ATP-binding</keyword>
<dbReference type="NCBIfam" id="NF008235">
    <property type="entry name" value="PRK11006.1"/>
    <property type="match status" value="1"/>
</dbReference>
<comment type="subcellular location">
    <subcellularLocation>
        <location evidence="2">Cell membrane</location>
    </subcellularLocation>
</comment>
<evidence type="ECO:0000256" key="18">
    <source>
        <dbReference type="SAM" id="Phobius"/>
    </source>
</evidence>
<dbReference type="InterPro" id="IPR003594">
    <property type="entry name" value="HATPase_dom"/>
</dbReference>
<dbReference type="EMBL" id="BMKE01000001">
    <property type="protein sequence ID" value="GGB31243.1"/>
    <property type="molecule type" value="Genomic_DNA"/>
</dbReference>
<dbReference type="InterPro" id="IPR014310">
    <property type="entry name" value="Sig_transdc_His_kinase_PhoR"/>
</dbReference>
<keyword evidence="8" id="KW-0592">Phosphate transport</keyword>
<dbReference type="CDD" id="cd00082">
    <property type="entry name" value="HisKA"/>
    <property type="match status" value="1"/>
</dbReference>
<evidence type="ECO:0000256" key="16">
    <source>
        <dbReference type="ARBA" id="ARBA00023136"/>
    </source>
</evidence>
<comment type="catalytic activity">
    <reaction evidence="1">
        <text>ATP + protein L-histidine = ADP + protein N-phospho-L-histidine.</text>
        <dbReference type="EC" id="2.7.13.3"/>
    </reaction>
</comment>
<evidence type="ECO:0000313" key="21">
    <source>
        <dbReference type="Proteomes" id="UP000646152"/>
    </source>
</evidence>
<dbReference type="InterPro" id="IPR005467">
    <property type="entry name" value="His_kinase_dom"/>
</dbReference>
<dbReference type="GO" id="GO:0016301">
    <property type="term" value="F:kinase activity"/>
    <property type="evidence" value="ECO:0007669"/>
    <property type="project" value="UniProtKB-KW"/>
</dbReference>
<evidence type="ECO:0000256" key="7">
    <source>
        <dbReference type="ARBA" id="ARBA00022553"/>
    </source>
</evidence>
<dbReference type="InterPro" id="IPR050351">
    <property type="entry name" value="BphY/WalK/GraS-like"/>
</dbReference>
<sequence length="442" mass="50511">MQLQEASSGLWWRLTLYYSCFVLLGLVIGNITLGLLCATVLHLLWHYRFQHKLKIWLWRDRSLIPPQGKGSWEAIFNGLYRLQQRQRSRRRELARLIRRFRQGAESLPDAAVVIRRDGNIIWCNKLAQQLLGFRWPDDAGQHIGNLIRAPLFIAYMDRGEYQEPLELTAPQREQTLLEFRVMTYVEDQLLLVVRDVTRLRGLEQMRKNFVANVSHELRTPLTVLKGYLEILETPPEPVMWHKTQAVMLEQTLRMEALVQQLMTLTRIEASSAVANDQLVDIPAMLAMLEQEAKALSGDMSHELCFTVDTQLRVLGDQEQLRSTISNLVYNAIRHTPANTRIVVEWSQVEQGARFAVTDAGEGISPEHLGRLTERFYRVDKARSRQTGGSGLGLAIVKHALAHHNANLSISSKKGEGSCFSFILPTHRLVVEHSTEHSVLSSQ</sequence>
<gene>
    <name evidence="20" type="primary">phoR</name>
    <name evidence="20" type="ORF">GCM10011502_00260</name>
</gene>
<dbReference type="Pfam" id="PF02518">
    <property type="entry name" value="HATPase_c"/>
    <property type="match status" value="1"/>
</dbReference>
<dbReference type="InterPro" id="IPR013767">
    <property type="entry name" value="PAS_fold"/>
</dbReference>
<keyword evidence="9" id="KW-0808">Transferase</keyword>
<dbReference type="InterPro" id="IPR000014">
    <property type="entry name" value="PAS"/>
</dbReference>
<evidence type="ECO:0000256" key="5">
    <source>
        <dbReference type="ARBA" id="ARBA00022448"/>
    </source>
</evidence>
<dbReference type="SUPFAM" id="SSF55785">
    <property type="entry name" value="PYP-like sensor domain (PAS domain)"/>
    <property type="match status" value="1"/>
</dbReference>
<dbReference type="Pfam" id="PF00989">
    <property type="entry name" value="PAS"/>
    <property type="match status" value="1"/>
</dbReference>
<dbReference type="SMART" id="SM00388">
    <property type="entry name" value="HisKA"/>
    <property type="match status" value="1"/>
</dbReference>
<keyword evidence="15" id="KW-0902">Two-component regulatory system</keyword>
<evidence type="ECO:0000256" key="10">
    <source>
        <dbReference type="ARBA" id="ARBA00022692"/>
    </source>
</evidence>
<dbReference type="InterPro" id="IPR036890">
    <property type="entry name" value="HATPase_C_sf"/>
</dbReference>
<proteinExistence type="predicted"/>
<dbReference type="Gene3D" id="3.30.565.10">
    <property type="entry name" value="Histidine kinase-like ATPase, C-terminal domain"/>
    <property type="match status" value="1"/>
</dbReference>
<evidence type="ECO:0000259" key="19">
    <source>
        <dbReference type="PROSITE" id="PS50109"/>
    </source>
</evidence>